<keyword evidence="2" id="KW-1185">Reference proteome</keyword>
<protein>
    <submittedName>
        <fullName evidence="1">Uncharacterized protein</fullName>
    </submittedName>
</protein>
<proteinExistence type="predicted"/>
<accession>A0A2P4Y236</accession>
<dbReference type="Proteomes" id="UP000237271">
    <property type="component" value="Unassembled WGS sequence"/>
</dbReference>
<name>A0A2P4Y236_9STRA</name>
<sequence length="256" mass="29580">MFEVPILSSRETWHHNSSIIQRNSLYCIGQRLGITFYEQGDRQIELTPERTSRFRSRLLTLEKWLRRALSTHDLPYLLPLVQPFSGAIISKPYPIELFTGLSCPNMMDTIIVPGKKSRVVILTQLRPNIEKCLDKLRKDIRSMYKAAERERKLQRYRERQHCEQNVNFSIANSVRATIARYEKLCANKMRVMWVGPYHVIGSAVYYFTVKHLVNGGEMDVHPSRLKFYSDDSLNASEELLNHIASQGAPLAAEAIV</sequence>
<dbReference type="AlphaFoldDB" id="A0A2P4Y236"/>
<dbReference type="EMBL" id="NCKW01006397">
    <property type="protein sequence ID" value="POM71866.1"/>
    <property type="molecule type" value="Genomic_DNA"/>
</dbReference>
<evidence type="ECO:0000313" key="1">
    <source>
        <dbReference type="EMBL" id="POM71866.1"/>
    </source>
</evidence>
<reference evidence="1 2" key="1">
    <citation type="journal article" date="2017" name="Genome Biol. Evol.">
        <title>Phytophthora megakarya and P. palmivora, closely related causal agents of cacao black pod rot, underwent increases in genome sizes and gene numbers by different mechanisms.</title>
        <authorList>
            <person name="Ali S.S."/>
            <person name="Shao J."/>
            <person name="Lary D.J."/>
            <person name="Kronmiller B."/>
            <person name="Shen D."/>
            <person name="Strem M.D."/>
            <person name="Amoako-Attah I."/>
            <person name="Akrofi A.Y."/>
            <person name="Begoude B.A."/>
            <person name="Ten Hoopen G.M."/>
            <person name="Coulibaly K."/>
            <person name="Kebe B.I."/>
            <person name="Melnick R.L."/>
            <person name="Guiltinan M.J."/>
            <person name="Tyler B.M."/>
            <person name="Meinhardt L.W."/>
            <person name="Bailey B.A."/>
        </authorList>
    </citation>
    <scope>NUCLEOTIDE SEQUENCE [LARGE SCALE GENOMIC DNA]</scope>
    <source>
        <strain evidence="2">sbr112.9</strain>
    </source>
</reference>
<gene>
    <name evidence="1" type="ORF">PHPALM_11505</name>
</gene>
<organism evidence="1 2">
    <name type="scientific">Phytophthora palmivora</name>
    <dbReference type="NCBI Taxonomy" id="4796"/>
    <lineage>
        <taxon>Eukaryota</taxon>
        <taxon>Sar</taxon>
        <taxon>Stramenopiles</taxon>
        <taxon>Oomycota</taxon>
        <taxon>Peronosporomycetes</taxon>
        <taxon>Peronosporales</taxon>
        <taxon>Peronosporaceae</taxon>
        <taxon>Phytophthora</taxon>
    </lineage>
</organism>
<evidence type="ECO:0000313" key="2">
    <source>
        <dbReference type="Proteomes" id="UP000237271"/>
    </source>
</evidence>
<comment type="caution">
    <text evidence="1">The sequence shown here is derived from an EMBL/GenBank/DDBJ whole genome shotgun (WGS) entry which is preliminary data.</text>
</comment>